<dbReference type="InterPro" id="IPR005321">
    <property type="entry name" value="Peptidase_S58_DmpA"/>
</dbReference>
<dbReference type="PANTHER" id="PTHR36512:SF3">
    <property type="entry name" value="BLR5678 PROTEIN"/>
    <property type="match status" value="1"/>
</dbReference>
<dbReference type="GO" id="GO:0004177">
    <property type="term" value="F:aminopeptidase activity"/>
    <property type="evidence" value="ECO:0007669"/>
    <property type="project" value="TreeGrafter"/>
</dbReference>
<organism evidence="2 3">
    <name type="scientific">Aspergillus leporis</name>
    <dbReference type="NCBI Taxonomy" id="41062"/>
    <lineage>
        <taxon>Eukaryota</taxon>
        <taxon>Fungi</taxon>
        <taxon>Dikarya</taxon>
        <taxon>Ascomycota</taxon>
        <taxon>Pezizomycotina</taxon>
        <taxon>Eurotiomycetes</taxon>
        <taxon>Eurotiomycetidae</taxon>
        <taxon>Eurotiales</taxon>
        <taxon>Aspergillaceae</taxon>
        <taxon>Aspergillus</taxon>
        <taxon>Aspergillus subgen. Circumdati</taxon>
    </lineage>
</organism>
<gene>
    <name evidence="2" type="ORF">BDV29DRAFT_169472</name>
</gene>
<protein>
    <submittedName>
        <fullName evidence="2">Uncharacterized protein</fullName>
    </submittedName>
</protein>
<dbReference type="Proteomes" id="UP000326565">
    <property type="component" value="Unassembled WGS sequence"/>
</dbReference>
<dbReference type="EMBL" id="ML732176">
    <property type="protein sequence ID" value="KAB8076789.1"/>
    <property type="molecule type" value="Genomic_DNA"/>
</dbReference>
<evidence type="ECO:0000313" key="3">
    <source>
        <dbReference type="Proteomes" id="UP000326565"/>
    </source>
</evidence>
<dbReference type="Gene3D" id="3.60.70.12">
    <property type="entry name" value="L-amino peptidase D-ALA esterase/amidase"/>
    <property type="match status" value="1"/>
</dbReference>
<proteinExistence type="inferred from homology"/>
<reference evidence="2 3" key="1">
    <citation type="submission" date="2019-04" db="EMBL/GenBank/DDBJ databases">
        <title>Friends and foes A comparative genomics study of 23 Aspergillus species from section Flavi.</title>
        <authorList>
            <consortium name="DOE Joint Genome Institute"/>
            <person name="Kjaerbolling I."/>
            <person name="Vesth T."/>
            <person name="Frisvad J.C."/>
            <person name="Nybo J.L."/>
            <person name="Theobald S."/>
            <person name="Kildgaard S."/>
            <person name="Isbrandt T."/>
            <person name="Kuo A."/>
            <person name="Sato A."/>
            <person name="Lyhne E.K."/>
            <person name="Kogle M.E."/>
            <person name="Wiebenga A."/>
            <person name="Kun R.S."/>
            <person name="Lubbers R.J."/>
            <person name="Makela M.R."/>
            <person name="Barry K."/>
            <person name="Chovatia M."/>
            <person name="Clum A."/>
            <person name="Daum C."/>
            <person name="Haridas S."/>
            <person name="He G."/>
            <person name="LaButti K."/>
            <person name="Lipzen A."/>
            <person name="Mondo S."/>
            <person name="Riley R."/>
            <person name="Salamov A."/>
            <person name="Simmons B.A."/>
            <person name="Magnuson J.K."/>
            <person name="Henrissat B."/>
            <person name="Mortensen U.H."/>
            <person name="Larsen T.O."/>
            <person name="Devries R.P."/>
            <person name="Grigoriev I.V."/>
            <person name="Machida M."/>
            <person name="Baker S.E."/>
            <person name="Andersen M.R."/>
        </authorList>
    </citation>
    <scope>NUCLEOTIDE SEQUENCE [LARGE SCALE GENOMIC DNA]</scope>
    <source>
        <strain evidence="2 3">CBS 151.66</strain>
    </source>
</reference>
<dbReference type="AlphaFoldDB" id="A0A5N5X7W1"/>
<name>A0A5N5X7W1_9EURO</name>
<evidence type="ECO:0000256" key="1">
    <source>
        <dbReference type="ARBA" id="ARBA00007068"/>
    </source>
</evidence>
<dbReference type="InterPro" id="IPR016117">
    <property type="entry name" value="ArgJ-like_dom_sf"/>
</dbReference>
<comment type="similarity">
    <text evidence="1">Belongs to the peptidase S58 family.</text>
</comment>
<sequence>MMILDLGYAPGRFQPGPQNSVLDVEGVRVGQVMIHEGSDVHTGVAAILPREPELLKTHPCYAGLHVLNSNGELTGAHQI</sequence>
<dbReference type="OrthoDB" id="2107894at2759"/>
<keyword evidence="3" id="KW-1185">Reference proteome</keyword>
<dbReference type="PANTHER" id="PTHR36512">
    <property type="entry name" value="D-AMINOPEPTIDASE"/>
    <property type="match status" value="1"/>
</dbReference>
<evidence type="ECO:0000313" key="2">
    <source>
        <dbReference type="EMBL" id="KAB8076789.1"/>
    </source>
</evidence>
<accession>A0A5N5X7W1</accession>
<dbReference type="SUPFAM" id="SSF56266">
    <property type="entry name" value="DmpA/ArgJ-like"/>
    <property type="match status" value="1"/>
</dbReference>
<dbReference type="Pfam" id="PF03576">
    <property type="entry name" value="Peptidase_S58"/>
    <property type="match status" value="1"/>
</dbReference>